<dbReference type="GO" id="GO:0003690">
    <property type="term" value="F:double-stranded DNA binding"/>
    <property type="evidence" value="ECO:0007669"/>
    <property type="project" value="TreeGrafter"/>
</dbReference>
<gene>
    <name evidence="7" type="primary">SUVH3_3</name>
    <name evidence="6" type="synonym">SUVH3_4</name>
    <name evidence="6" type="ORF">g.29500</name>
    <name evidence="7" type="ORF">g.29502</name>
</gene>
<dbReference type="InterPro" id="IPR003105">
    <property type="entry name" value="SRA_YDG"/>
</dbReference>
<dbReference type="Gene3D" id="2.30.280.10">
    <property type="entry name" value="SRA-YDG"/>
    <property type="match status" value="1"/>
</dbReference>
<dbReference type="InterPro" id="IPR015947">
    <property type="entry name" value="PUA-like_sf"/>
</dbReference>
<dbReference type="SMART" id="SM00466">
    <property type="entry name" value="SRA"/>
    <property type="match status" value="1"/>
</dbReference>
<sequence length="272" mass="29102">MDKRASHGGSSSRGMEVLDVKPLRSLSPMFPTPFGNTSVSPPGGPPFLCISPFGPSPSTSQPGHNSGFSPVFPSFASPPSNTRPADDPPNVSNGRVGRRGSKGDRTSPLFKIDGSPGSSSKGKIKRQRPKPADRELLMLPSSSSEDPKESVEVILMTFDALRRRILQLEDGSNVKKNSVNKAGATMMDYDLRANKVKRVGPVPGIEVGDIFYFRLEMLLVGLHAQSMAGIDRMSAKFDGEDDIIAVSVVSSGNYEDETDMVDSLVYSGQGGK</sequence>
<protein>
    <submittedName>
        <fullName evidence="7">Histone-lysine N-methyltransferase, H3 lysine-9 specific SUVH3</fullName>
    </submittedName>
</protein>
<name>A0A1D1Z289_9ARAE</name>
<dbReference type="InterPro" id="IPR036987">
    <property type="entry name" value="SRA-YDG_sf"/>
</dbReference>
<keyword evidence="7" id="KW-0489">Methyltransferase</keyword>
<keyword evidence="7" id="KW-0808">Transferase</keyword>
<reference evidence="7" key="1">
    <citation type="submission" date="2015-07" db="EMBL/GenBank/DDBJ databases">
        <title>Transcriptome Assembly of Anthurium amnicola.</title>
        <authorList>
            <person name="Suzuki J."/>
        </authorList>
    </citation>
    <scope>NUCLEOTIDE SEQUENCE</scope>
</reference>
<evidence type="ECO:0000259" key="5">
    <source>
        <dbReference type="PROSITE" id="PS51015"/>
    </source>
</evidence>
<dbReference type="Pfam" id="PF02182">
    <property type="entry name" value="SAD_SRA"/>
    <property type="match status" value="1"/>
</dbReference>
<comment type="subcellular location">
    <subcellularLocation>
        <location evidence="1">Chromosome</location>
    </subcellularLocation>
    <subcellularLocation>
        <location evidence="3">Nucleus</location>
    </subcellularLocation>
</comment>
<dbReference type="PANTHER" id="PTHR45660:SF13">
    <property type="entry name" value="HISTONE-LYSINE N-METHYLTRANSFERASE SETMAR"/>
    <property type="match status" value="1"/>
</dbReference>
<feature type="non-terminal residue" evidence="7">
    <location>
        <position position="272"/>
    </location>
</feature>
<evidence type="ECO:0000256" key="4">
    <source>
        <dbReference type="SAM" id="MobiDB-lite"/>
    </source>
</evidence>
<feature type="compositionally biased region" description="Low complexity" evidence="4">
    <location>
        <begin position="68"/>
        <end position="80"/>
    </location>
</feature>
<proteinExistence type="predicted"/>
<dbReference type="GO" id="GO:0005694">
    <property type="term" value="C:chromosome"/>
    <property type="evidence" value="ECO:0007669"/>
    <property type="project" value="UniProtKB-SubCell"/>
</dbReference>
<organism evidence="7">
    <name type="scientific">Anthurium amnicola</name>
    <dbReference type="NCBI Taxonomy" id="1678845"/>
    <lineage>
        <taxon>Eukaryota</taxon>
        <taxon>Viridiplantae</taxon>
        <taxon>Streptophyta</taxon>
        <taxon>Embryophyta</taxon>
        <taxon>Tracheophyta</taxon>
        <taxon>Spermatophyta</taxon>
        <taxon>Magnoliopsida</taxon>
        <taxon>Liliopsida</taxon>
        <taxon>Araceae</taxon>
        <taxon>Pothoideae</taxon>
        <taxon>Potheae</taxon>
        <taxon>Anthurium</taxon>
    </lineage>
</organism>
<feature type="compositionally biased region" description="Polar residues" evidence="4">
    <location>
        <begin position="56"/>
        <end position="67"/>
    </location>
</feature>
<dbReference type="GO" id="GO:0005634">
    <property type="term" value="C:nucleus"/>
    <property type="evidence" value="ECO:0007669"/>
    <property type="project" value="UniProtKB-SubCell"/>
</dbReference>
<evidence type="ECO:0000313" key="6">
    <source>
        <dbReference type="EMBL" id="JAT60303.1"/>
    </source>
</evidence>
<dbReference type="InterPro" id="IPR051357">
    <property type="entry name" value="H3K9_HMTase_SUVAR3-9"/>
</dbReference>
<dbReference type="SUPFAM" id="SSF88697">
    <property type="entry name" value="PUA domain-like"/>
    <property type="match status" value="1"/>
</dbReference>
<evidence type="ECO:0000256" key="1">
    <source>
        <dbReference type="ARBA" id="ARBA00004286"/>
    </source>
</evidence>
<dbReference type="PANTHER" id="PTHR45660">
    <property type="entry name" value="HISTONE-LYSINE N-METHYLTRANSFERASE SETMAR"/>
    <property type="match status" value="1"/>
</dbReference>
<dbReference type="EMBL" id="GDJX01007633">
    <property type="protein sequence ID" value="JAT60303.1"/>
    <property type="molecule type" value="Transcribed_RNA"/>
</dbReference>
<feature type="region of interest" description="Disordered" evidence="4">
    <location>
        <begin position="25"/>
        <end position="145"/>
    </location>
</feature>
<dbReference type="PROSITE" id="PS51015">
    <property type="entry name" value="YDG"/>
    <property type="match status" value="1"/>
</dbReference>
<evidence type="ECO:0000256" key="2">
    <source>
        <dbReference type="ARBA" id="ARBA00023242"/>
    </source>
</evidence>
<feature type="compositionally biased region" description="Low complexity" evidence="4">
    <location>
        <begin position="111"/>
        <end position="121"/>
    </location>
</feature>
<accession>A0A1D1Z289</accession>
<dbReference type="EMBL" id="GDJX01006936">
    <property type="protein sequence ID" value="JAT61000.1"/>
    <property type="molecule type" value="Transcribed_RNA"/>
</dbReference>
<evidence type="ECO:0000313" key="7">
    <source>
        <dbReference type="EMBL" id="JAT61000.1"/>
    </source>
</evidence>
<evidence type="ECO:0000256" key="3">
    <source>
        <dbReference type="PROSITE-ProRule" id="PRU00358"/>
    </source>
</evidence>
<dbReference type="AlphaFoldDB" id="A0A1D1Z289"/>
<feature type="region of interest" description="Disordered" evidence="4">
    <location>
        <begin position="1"/>
        <end position="20"/>
    </location>
</feature>
<dbReference type="GO" id="GO:0032259">
    <property type="term" value="P:methylation"/>
    <property type="evidence" value="ECO:0007669"/>
    <property type="project" value="UniProtKB-KW"/>
</dbReference>
<feature type="domain" description="YDG" evidence="5">
    <location>
        <begin position="200"/>
        <end position="272"/>
    </location>
</feature>
<dbReference type="GO" id="GO:0042054">
    <property type="term" value="F:histone methyltransferase activity"/>
    <property type="evidence" value="ECO:0007669"/>
    <property type="project" value="TreeGrafter"/>
</dbReference>
<keyword evidence="2 3" id="KW-0539">Nucleus</keyword>